<evidence type="ECO:0000313" key="2">
    <source>
        <dbReference type="EMBL" id="KNC21322.1"/>
    </source>
</evidence>
<keyword evidence="3" id="KW-1185">Reference proteome</keyword>
<feature type="non-terminal residue" evidence="2">
    <location>
        <position position="1"/>
    </location>
</feature>
<proteinExistence type="predicted"/>
<comment type="caution">
    <text evidence="2">The sequence shown here is derived from an EMBL/GenBank/DDBJ whole genome shotgun (WGS) entry which is preliminary data.</text>
</comment>
<gene>
    <name evidence="2" type="ORF">FF38_03677</name>
</gene>
<dbReference type="AlphaFoldDB" id="A0A0L0BMT8"/>
<name>A0A0L0BMT8_LUCCU</name>
<protein>
    <submittedName>
        <fullName evidence="2">Uncharacterized protein</fullName>
    </submittedName>
</protein>
<evidence type="ECO:0000256" key="1">
    <source>
        <dbReference type="SAM" id="MobiDB-lite"/>
    </source>
</evidence>
<accession>A0A0L0BMT8</accession>
<feature type="region of interest" description="Disordered" evidence="1">
    <location>
        <begin position="49"/>
        <end position="97"/>
    </location>
</feature>
<reference evidence="2 3" key="1">
    <citation type="journal article" date="2015" name="Nat. Commun.">
        <title>Lucilia cuprina genome unlocks parasitic fly biology to underpin future interventions.</title>
        <authorList>
            <person name="Anstead C.A."/>
            <person name="Korhonen P.K."/>
            <person name="Young N.D."/>
            <person name="Hall R.S."/>
            <person name="Jex A.R."/>
            <person name="Murali S.C."/>
            <person name="Hughes D.S."/>
            <person name="Lee S.F."/>
            <person name="Perry T."/>
            <person name="Stroehlein A.J."/>
            <person name="Ansell B.R."/>
            <person name="Breugelmans B."/>
            <person name="Hofmann A."/>
            <person name="Qu J."/>
            <person name="Dugan S."/>
            <person name="Lee S.L."/>
            <person name="Chao H."/>
            <person name="Dinh H."/>
            <person name="Han Y."/>
            <person name="Doddapaneni H.V."/>
            <person name="Worley K.C."/>
            <person name="Muzny D.M."/>
            <person name="Ioannidis P."/>
            <person name="Waterhouse R.M."/>
            <person name="Zdobnov E.M."/>
            <person name="James P.J."/>
            <person name="Bagnall N.H."/>
            <person name="Kotze A.C."/>
            <person name="Gibbs R.A."/>
            <person name="Richards S."/>
            <person name="Batterham P."/>
            <person name="Gasser R.B."/>
        </authorList>
    </citation>
    <scope>NUCLEOTIDE SEQUENCE [LARGE SCALE GENOMIC DNA]</scope>
    <source>
        <strain evidence="2 3">LS</strain>
        <tissue evidence="2">Full body</tissue>
    </source>
</reference>
<organism evidence="2 3">
    <name type="scientific">Lucilia cuprina</name>
    <name type="common">Green bottle fly</name>
    <name type="synonym">Australian sheep blowfly</name>
    <dbReference type="NCBI Taxonomy" id="7375"/>
    <lineage>
        <taxon>Eukaryota</taxon>
        <taxon>Metazoa</taxon>
        <taxon>Ecdysozoa</taxon>
        <taxon>Arthropoda</taxon>
        <taxon>Hexapoda</taxon>
        <taxon>Insecta</taxon>
        <taxon>Pterygota</taxon>
        <taxon>Neoptera</taxon>
        <taxon>Endopterygota</taxon>
        <taxon>Diptera</taxon>
        <taxon>Brachycera</taxon>
        <taxon>Muscomorpha</taxon>
        <taxon>Oestroidea</taxon>
        <taxon>Calliphoridae</taxon>
        <taxon>Luciliinae</taxon>
        <taxon>Lucilia</taxon>
    </lineage>
</organism>
<feature type="compositionally biased region" description="Low complexity" evidence="1">
    <location>
        <begin position="49"/>
        <end position="66"/>
    </location>
</feature>
<sequence length="264" mass="29504">PLTGFFDTELRQKELVNSGMTAADAAQFVQEEKRNIMLLETAAGIIGSKAGNKNQSKSQNNANNSKQPYQPNQGAVGNMNEFLKQPGFGSQAKDNSSKTTKIYQGQSVYQASNDVGPNIKKGDQFYLDSQHKNHLELFDKRGNFKAVLNLDGSINDAKTKAAEDILFDDAIKEQMNIDDSLVINYESALKDFETALELLNKTVNKNDLIAIQCALTRIRIASLNLTNIYQDIIDDVILINQQKSWPDIPLDYKIPECYQYPSDK</sequence>
<dbReference type="Gene3D" id="6.10.290.10">
    <property type="match status" value="1"/>
</dbReference>
<dbReference type="EMBL" id="JRES01001635">
    <property type="protein sequence ID" value="KNC21322.1"/>
    <property type="molecule type" value="Genomic_DNA"/>
</dbReference>
<evidence type="ECO:0000313" key="3">
    <source>
        <dbReference type="Proteomes" id="UP000037069"/>
    </source>
</evidence>
<dbReference type="Proteomes" id="UP000037069">
    <property type="component" value="Unassembled WGS sequence"/>
</dbReference>